<proteinExistence type="predicted"/>
<evidence type="ECO:0000313" key="1">
    <source>
        <dbReference type="EMBL" id="CRL07923.1"/>
    </source>
</evidence>
<name>A0A1J1J691_9DIPT</name>
<dbReference type="AlphaFoldDB" id="A0A1J1J691"/>
<protein>
    <submittedName>
        <fullName evidence="1">CLUMA_CG021178, isoform A</fullName>
    </submittedName>
</protein>
<sequence length="70" mass="8159">MRSQVQKVCLSVSSDGGKMIYGLIHIDPLHACDIFMRFLSRTNNNVYLQMHIKSQTRRINLRENLLLILN</sequence>
<accession>A0A1J1J691</accession>
<reference evidence="1 2" key="1">
    <citation type="submission" date="2015-04" db="EMBL/GenBank/DDBJ databases">
        <authorList>
            <person name="Syromyatnikov M.Y."/>
            <person name="Popov V.N."/>
        </authorList>
    </citation>
    <scope>NUCLEOTIDE SEQUENCE [LARGE SCALE GENOMIC DNA]</scope>
</reference>
<dbReference type="Proteomes" id="UP000183832">
    <property type="component" value="Unassembled WGS sequence"/>
</dbReference>
<gene>
    <name evidence="1" type="ORF">CLUMA_CG021178</name>
</gene>
<keyword evidence="2" id="KW-1185">Reference proteome</keyword>
<organism evidence="1 2">
    <name type="scientific">Clunio marinus</name>
    <dbReference type="NCBI Taxonomy" id="568069"/>
    <lineage>
        <taxon>Eukaryota</taxon>
        <taxon>Metazoa</taxon>
        <taxon>Ecdysozoa</taxon>
        <taxon>Arthropoda</taxon>
        <taxon>Hexapoda</taxon>
        <taxon>Insecta</taxon>
        <taxon>Pterygota</taxon>
        <taxon>Neoptera</taxon>
        <taxon>Endopterygota</taxon>
        <taxon>Diptera</taxon>
        <taxon>Nematocera</taxon>
        <taxon>Chironomoidea</taxon>
        <taxon>Chironomidae</taxon>
        <taxon>Clunio</taxon>
    </lineage>
</organism>
<dbReference type="EMBL" id="CVRI01000074">
    <property type="protein sequence ID" value="CRL07923.1"/>
    <property type="molecule type" value="Genomic_DNA"/>
</dbReference>
<evidence type="ECO:0000313" key="2">
    <source>
        <dbReference type="Proteomes" id="UP000183832"/>
    </source>
</evidence>